<keyword evidence="2" id="KW-1185">Reference proteome</keyword>
<evidence type="ECO:0000313" key="2">
    <source>
        <dbReference type="Proteomes" id="UP000008854"/>
    </source>
</evidence>
<dbReference type="ExpressionAtlas" id="A0A5K4FFY1">
    <property type="expression patterns" value="baseline and differential"/>
</dbReference>
<dbReference type="WBParaSite" id="Smp_345180.1">
    <property type="protein sequence ID" value="Smp_345180.1"/>
    <property type="gene ID" value="Smp_345180"/>
</dbReference>
<feature type="transmembrane region" description="Helical" evidence="1">
    <location>
        <begin position="193"/>
        <end position="212"/>
    </location>
</feature>
<feature type="transmembrane region" description="Helical" evidence="1">
    <location>
        <begin position="42"/>
        <end position="67"/>
    </location>
</feature>
<feature type="transmembrane region" description="Helical" evidence="1">
    <location>
        <begin position="136"/>
        <end position="156"/>
    </location>
</feature>
<reference evidence="2" key="1">
    <citation type="journal article" date="2012" name="PLoS Negl. Trop. Dis.">
        <title>A systematically improved high quality genome and transcriptome of the human blood fluke Schistosoma mansoni.</title>
        <authorList>
            <person name="Protasio A.V."/>
            <person name="Tsai I.J."/>
            <person name="Babbage A."/>
            <person name="Nichol S."/>
            <person name="Hunt M."/>
            <person name="Aslett M.A."/>
            <person name="De Silva N."/>
            <person name="Velarde G.S."/>
            <person name="Anderson T.J."/>
            <person name="Clark R.C."/>
            <person name="Davidson C."/>
            <person name="Dillon G.P."/>
            <person name="Holroyd N.E."/>
            <person name="LoVerde P.T."/>
            <person name="Lloyd C."/>
            <person name="McQuillan J."/>
            <person name="Oliveira G."/>
            <person name="Otto T.D."/>
            <person name="Parker-Manuel S.J."/>
            <person name="Quail M.A."/>
            <person name="Wilson R.A."/>
            <person name="Zerlotini A."/>
            <person name="Dunne D.W."/>
            <person name="Berriman M."/>
        </authorList>
    </citation>
    <scope>NUCLEOTIDE SEQUENCE [LARGE SCALE GENOMIC DNA]</scope>
    <source>
        <strain evidence="2">Puerto Rican</strain>
    </source>
</reference>
<feature type="transmembrane region" description="Helical" evidence="1">
    <location>
        <begin position="105"/>
        <end position="124"/>
    </location>
</feature>
<accession>A0A5K4FFY1</accession>
<protein>
    <submittedName>
        <fullName evidence="3">XK-related protein</fullName>
    </submittedName>
</protein>
<keyword evidence="1" id="KW-1133">Transmembrane helix</keyword>
<reference evidence="3" key="2">
    <citation type="submission" date="2019-11" db="UniProtKB">
        <authorList>
            <consortium name="WormBaseParasite"/>
        </authorList>
    </citation>
    <scope>IDENTIFICATION</scope>
    <source>
        <strain evidence="3">Puerto Rican</strain>
    </source>
</reference>
<feature type="transmembrane region" description="Helical" evidence="1">
    <location>
        <begin position="79"/>
        <end position="98"/>
    </location>
</feature>
<name>A0A5K4FFY1_SCHMA</name>
<keyword evidence="1" id="KW-0812">Transmembrane</keyword>
<dbReference type="Proteomes" id="UP000008854">
    <property type="component" value="Unassembled WGS sequence"/>
</dbReference>
<organism evidence="2 3">
    <name type="scientific">Schistosoma mansoni</name>
    <name type="common">Blood fluke</name>
    <dbReference type="NCBI Taxonomy" id="6183"/>
    <lineage>
        <taxon>Eukaryota</taxon>
        <taxon>Metazoa</taxon>
        <taxon>Spiralia</taxon>
        <taxon>Lophotrochozoa</taxon>
        <taxon>Platyhelminthes</taxon>
        <taxon>Trematoda</taxon>
        <taxon>Digenea</taxon>
        <taxon>Strigeidida</taxon>
        <taxon>Schistosomatoidea</taxon>
        <taxon>Schistosomatidae</taxon>
        <taxon>Schistosoma</taxon>
    </lineage>
</organism>
<sequence length="240" mass="27697">MMHKFRIGKVDNLWTQRVRYNLERFKEASINQRQYSDNEDIFTLNVLAITVLQFAITFGGTYLFILVQQISEWIKHHETILWVSSAIYLVLQLIWMFVPALSRKYPYNIMYLILMTLFSTVAIASDATSYSEVTVYAMFGVSVKLFNFIIYVVTILKCDFTKYHTVNLFVTLFTDLVLLIGQSLYFILKNNNIVLTVAGAIALPFTLFNLLCEVKMVFGGGEFRYKQADLVLASGILYNC</sequence>
<dbReference type="InParanoid" id="A0A5K4FFY1"/>
<dbReference type="AlphaFoldDB" id="A0A5K4FFY1"/>
<proteinExistence type="predicted"/>
<feature type="transmembrane region" description="Helical" evidence="1">
    <location>
        <begin position="168"/>
        <end position="187"/>
    </location>
</feature>
<evidence type="ECO:0000256" key="1">
    <source>
        <dbReference type="SAM" id="Phobius"/>
    </source>
</evidence>
<keyword evidence="1" id="KW-0472">Membrane</keyword>
<evidence type="ECO:0000313" key="3">
    <source>
        <dbReference type="WBParaSite" id="Smp_345180.1"/>
    </source>
</evidence>